<dbReference type="Pfam" id="PF00096">
    <property type="entry name" value="zf-C2H2"/>
    <property type="match status" value="1"/>
</dbReference>
<dbReference type="PANTHER" id="PTHR47428:SF1">
    <property type="entry name" value="REGULATORY PROTEIN MIG1-RELATED"/>
    <property type="match status" value="1"/>
</dbReference>
<dbReference type="OrthoDB" id="654211at2759"/>
<dbReference type="FunFam" id="3.30.160.60:FF:000072">
    <property type="entry name" value="zinc finger protein 143 isoform X1"/>
    <property type="match status" value="2"/>
</dbReference>
<evidence type="ECO:0000256" key="4">
    <source>
        <dbReference type="ARBA" id="ARBA00022771"/>
    </source>
</evidence>
<dbReference type="SUPFAM" id="SSF57667">
    <property type="entry name" value="beta-beta-alpha zinc fingers"/>
    <property type="match status" value="1"/>
</dbReference>
<keyword evidence="2" id="KW-0479">Metal-binding</keyword>
<keyword evidence="7" id="KW-0804">Transcription</keyword>
<dbReference type="PROSITE" id="PS00028">
    <property type="entry name" value="ZINC_FINGER_C2H2_1"/>
    <property type="match status" value="3"/>
</dbReference>
<comment type="caution">
    <text evidence="11">The sequence shown here is derived from an EMBL/GenBank/DDBJ whole genome shotgun (WGS) entry which is preliminary data.</text>
</comment>
<evidence type="ECO:0000256" key="2">
    <source>
        <dbReference type="ARBA" id="ARBA00022723"/>
    </source>
</evidence>
<dbReference type="GO" id="GO:0008270">
    <property type="term" value="F:zinc ion binding"/>
    <property type="evidence" value="ECO:0007669"/>
    <property type="project" value="UniProtKB-KW"/>
</dbReference>
<evidence type="ECO:0000256" key="7">
    <source>
        <dbReference type="ARBA" id="ARBA00023163"/>
    </source>
</evidence>
<keyword evidence="4 9" id="KW-0863">Zinc-finger</keyword>
<dbReference type="GO" id="GO:0005634">
    <property type="term" value="C:nucleus"/>
    <property type="evidence" value="ECO:0007669"/>
    <property type="project" value="UniProtKB-SubCell"/>
</dbReference>
<comment type="subcellular location">
    <subcellularLocation>
        <location evidence="1">Nucleus</location>
    </subcellularLocation>
</comment>
<dbReference type="AlphaFoldDB" id="A0A1C7N6Z8"/>
<evidence type="ECO:0000256" key="8">
    <source>
        <dbReference type="ARBA" id="ARBA00023242"/>
    </source>
</evidence>
<evidence type="ECO:0000259" key="10">
    <source>
        <dbReference type="PROSITE" id="PS50157"/>
    </source>
</evidence>
<dbReference type="InterPro" id="IPR013087">
    <property type="entry name" value="Znf_C2H2_type"/>
</dbReference>
<dbReference type="PROSITE" id="PS50157">
    <property type="entry name" value="ZINC_FINGER_C2H2_2"/>
    <property type="match status" value="2"/>
</dbReference>
<dbReference type="GO" id="GO:0000981">
    <property type="term" value="F:DNA-binding transcription factor activity, RNA polymerase II-specific"/>
    <property type="evidence" value="ECO:0007669"/>
    <property type="project" value="UniProtKB-ARBA"/>
</dbReference>
<dbReference type="Gene3D" id="3.30.160.60">
    <property type="entry name" value="Classic Zinc Finger"/>
    <property type="match status" value="2"/>
</dbReference>
<dbReference type="PANTHER" id="PTHR47428">
    <property type="entry name" value="REGULATORY PROTEIN MIG1-RELATED"/>
    <property type="match status" value="1"/>
</dbReference>
<dbReference type="Proteomes" id="UP000093000">
    <property type="component" value="Unassembled WGS sequence"/>
</dbReference>
<evidence type="ECO:0000256" key="9">
    <source>
        <dbReference type="PROSITE-ProRule" id="PRU00042"/>
    </source>
</evidence>
<gene>
    <name evidence="11" type="primary">MIG1_2</name>
    <name evidence="11" type="ORF">A0J61_07089</name>
</gene>
<dbReference type="EMBL" id="LUGH01000461">
    <property type="protein sequence ID" value="OBZ84862.1"/>
    <property type="molecule type" value="Genomic_DNA"/>
</dbReference>
<evidence type="ECO:0000313" key="11">
    <source>
        <dbReference type="EMBL" id="OBZ84862.1"/>
    </source>
</evidence>
<evidence type="ECO:0000256" key="5">
    <source>
        <dbReference type="ARBA" id="ARBA00022833"/>
    </source>
</evidence>
<evidence type="ECO:0000256" key="1">
    <source>
        <dbReference type="ARBA" id="ARBA00004123"/>
    </source>
</evidence>
<accession>A0A1C7N6Z8</accession>
<dbReference type="GO" id="GO:0005737">
    <property type="term" value="C:cytoplasm"/>
    <property type="evidence" value="ECO:0007669"/>
    <property type="project" value="TreeGrafter"/>
</dbReference>
<evidence type="ECO:0000256" key="3">
    <source>
        <dbReference type="ARBA" id="ARBA00022737"/>
    </source>
</evidence>
<name>A0A1C7N6Z8_9FUNG</name>
<evidence type="ECO:0000313" key="12">
    <source>
        <dbReference type="Proteomes" id="UP000093000"/>
    </source>
</evidence>
<dbReference type="InterPro" id="IPR051007">
    <property type="entry name" value="creA/MIG_C2H2-ZnF"/>
</dbReference>
<dbReference type="STRING" id="101091.A0A1C7N6Z8"/>
<dbReference type="InParanoid" id="A0A1C7N6Z8"/>
<protein>
    <submittedName>
        <fullName evidence="11">Regulatory protein MIG1</fullName>
    </submittedName>
</protein>
<keyword evidence="6" id="KW-0805">Transcription regulation</keyword>
<dbReference type="GO" id="GO:0000433">
    <property type="term" value="P:carbon catabolite repression of transcription from RNA polymerase II promoter by glucose"/>
    <property type="evidence" value="ECO:0007669"/>
    <property type="project" value="TreeGrafter"/>
</dbReference>
<organism evidence="11 12">
    <name type="scientific">Choanephora cucurbitarum</name>
    <dbReference type="NCBI Taxonomy" id="101091"/>
    <lineage>
        <taxon>Eukaryota</taxon>
        <taxon>Fungi</taxon>
        <taxon>Fungi incertae sedis</taxon>
        <taxon>Mucoromycota</taxon>
        <taxon>Mucoromycotina</taxon>
        <taxon>Mucoromycetes</taxon>
        <taxon>Mucorales</taxon>
        <taxon>Mucorineae</taxon>
        <taxon>Choanephoraceae</taxon>
        <taxon>Choanephoroideae</taxon>
        <taxon>Choanephora</taxon>
    </lineage>
</organism>
<feature type="domain" description="C2H2-type" evidence="10">
    <location>
        <begin position="8"/>
        <end position="35"/>
    </location>
</feature>
<evidence type="ECO:0000256" key="6">
    <source>
        <dbReference type="ARBA" id="ARBA00023015"/>
    </source>
</evidence>
<dbReference type="SMART" id="SM00355">
    <property type="entry name" value="ZnF_C2H2"/>
    <property type="match status" value="3"/>
</dbReference>
<dbReference type="InterPro" id="IPR036236">
    <property type="entry name" value="Znf_C2H2_sf"/>
</dbReference>
<feature type="domain" description="C2H2-type" evidence="10">
    <location>
        <begin position="36"/>
        <end position="60"/>
    </location>
</feature>
<keyword evidence="12" id="KW-1185">Reference proteome</keyword>
<keyword evidence="8" id="KW-0539">Nucleus</keyword>
<keyword evidence="5" id="KW-0862">Zinc</keyword>
<reference evidence="11 12" key="1">
    <citation type="submission" date="2016-03" db="EMBL/GenBank/DDBJ databases">
        <title>Choanephora cucurbitarum.</title>
        <authorList>
            <person name="Min B."/>
            <person name="Park H."/>
            <person name="Park J.-H."/>
            <person name="Shin H.-D."/>
            <person name="Choi I.-G."/>
        </authorList>
    </citation>
    <scope>NUCLEOTIDE SEQUENCE [LARGE SCALE GENOMIC DNA]</scope>
    <source>
        <strain evidence="11 12">KUS-F28377</strain>
    </source>
</reference>
<sequence length="255" mass="29526">MQRSLRPYACDFCEKSFARLEHKVRHVRTHTGEKPHACPFECCFKRFSRSDELRRHMRIHGCHYMFRRKWNNSKHSSSQSDEEDILMDQHCSILRLGYTVQSSPTKTQQPAPSPILLARERRVSSPESSLHHCVAESCFKSFWRMGQLIRHIYTCHGIQVSKEEVMDQSKMSRLFASSIQQKDHKEIQEERAHSFPSSSQKQYTVQNNVSLPSCKEILSSPGYLLPPLLPLPPTATMKAIESNYSLPSFKALFAN</sequence>
<proteinExistence type="predicted"/>
<dbReference type="GO" id="GO:0000978">
    <property type="term" value="F:RNA polymerase II cis-regulatory region sequence-specific DNA binding"/>
    <property type="evidence" value="ECO:0007669"/>
    <property type="project" value="TreeGrafter"/>
</dbReference>
<keyword evidence="3" id="KW-0677">Repeat</keyword>